<accession>D4X8F1</accession>
<dbReference type="AlphaFoldDB" id="D4X8F1"/>
<evidence type="ECO:0000313" key="2">
    <source>
        <dbReference type="Proteomes" id="UP000004510"/>
    </source>
</evidence>
<dbReference type="EMBL" id="ADMS01000042">
    <property type="protein sequence ID" value="EFF76888.1"/>
    <property type="molecule type" value="Genomic_DNA"/>
</dbReference>
<feature type="non-terminal residue" evidence="1">
    <location>
        <position position="1"/>
    </location>
</feature>
<gene>
    <name evidence="1" type="ORF">HMPREF0004_1748</name>
</gene>
<protein>
    <submittedName>
        <fullName evidence="1">Uncharacterized protein</fullName>
    </submittedName>
</protein>
<dbReference type="Proteomes" id="UP000004510">
    <property type="component" value="Unassembled WGS sequence"/>
</dbReference>
<reference evidence="2" key="1">
    <citation type="submission" date="2010-03" db="EMBL/GenBank/DDBJ databases">
        <title>Complete sequence of Mobiluncus curtisii ATCC 43063.</title>
        <authorList>
            <person name="Muzny D."/>
            <person name="Qin X."/>
            <person name="Deng J."/>
            <person name="Jiang H."/>
            <person name="Liu Y."/>
            <person name="Qu J."/>
            <person name="Song X.-Z."/>
            <person name="Zhang L."/>
            <person name="Thornton R."/>
            <person name="Coyle M."/>
            <person name="Francisco L."/>
            <person name="Jackson L."/>
            <person name="Javaid M."/>
            <person name="Korchina V."/>
            <person name="Kovar C."/>
            <person name="Mata R."/>
            <person name="Mathew T."/>
            <person name="Ngo R."/>
            <person name="Nguyen L."/>
            <person name="Nguyen N."/>
            <person name="Okwuonu G."/>
            <person name="Ongeri F."/>
            <person name="Pham C."/>
            <person name="Simmons D."/>
            <person name="Wilczek-Boney K."/>
            <person name="Hale W."/>
            <person name="Jakkamsetti A."/>
            <person name="Pham P."/>
            <person name="Ruth R."/>
            <person name="San Lucas F."/>
            <person name="Warren J."/>
            <person name="Zhang J."/>
            <person name="Zhao Z."/>
            <person name="Zhou C."/>
            <person name="Zhu D."/>
            <person name="Lee S."/>
            <person name="Bess C."/>
            <person name="Blankenburg K."/>
            <person name="Forbes L."/>
            <person name="Fu Q."/>
            <person name="Gubbala S."/>
            <person name="Hirani K."/>
            <person name="Jayaseelan J.C."/>
            <person name="Lara F."/>
            <person name="Munidasa M."/>
            <person name="Palculict T."/>
            <person name="Patil S."/>
            <person name="Pu L.-L."/>
            <person name="Saada N."/>
            <person name="Tang L."/>
            <person name="Weissenberger G."/>
            <person name="Zhu Y."/>
            <person name="Hemphill L."/>
            <person name="Shang Y."/>
            <person name="Youmans B."/>
            <person name="Ayvaz T."/>
            <person name="Ross M."/>
            <person name="Santibanez J."/>
            <person name="Aqrawi P."/>
            <person name="Gross S."/>
            <person name="Joshi V."/>
            <person name="Fowler G."/>
            <person name="Nazareth L."/>
            <person name="Reid J."/>
            <person name="Worley K."/>
            <person name="Petrosino J."/>
            <person name="Highlander S."/>
            <person name="Gibbs R."/>
            <person name="Gibbs R."/>
        </authorList>
    </citation>
    <scope>NUCLEOTIDE SEQUENCE [LARGE SCALE GENOMIC DNA]</scope>
    <source>
        <strain evidence="2">ATCC 43553</strain>
    </source>
</reference>
<name>D4X8F1_9BURK</name>
<sequence length="58" mass="5998">FDCWVLQLLGTSTADTSTARYINCSVHQLRGTSTTGTATTGTATNAVAAVPEKTGPRP</sequence>
<evidence type="ECO:0000313" key="1">
    <source>
        <dbReference type="EMBL" id="EFF76888.1"/>
    </source>
</evidence>
<comment type="caution">
    <text evidence="1">The sequence shown here is derived from an EMBL/GenBank/DDBJ whole genome shotgun (WGS) entry which is preliminary data.</text>
</comment>
<organism evidence="1 2">
    <name type="scientific">Achromobacter piechaudii ATCC 43553</name>
    <dbReference type="NCBI Taxonomy" id="742159"/>
    <lineage>
        <taxon>Bacteria</taxon>
        <taxon>Pseudomonadati</taxon>
        <taxon>Pseudomonadota</taxon>
        <taxon>Betaproteobacteria</taxon>
        <taxon>Burkholderiales</taxon>
        <taxon>Alcaligenaceae</taxon>
        <taxon>Achromobacter</taxon>
    </lineage>
</organism>
<dbReference type="HOGENOM" id="CLU_2983353_0_0_4"/>
<proteinExistence type="predicted"/>